<reference evidence="3" key="1">
    <citation type="journal article" date="2019" name="Int. J. Syst. Evol. Microbiol.">
        <title>The Global Catalogue of Microorganisms (GCM) 10K type strain sequencing project: providing services to taxonomists for standard genome sequencing and annotation.</title>
        <authorList>
            <consortium name="The Broad Institute Genomics Platform"/>
            <consortium name="The Broad Institute Genome Sequencing Center for Infectious Disease"/>
            <person name="Wu L."/>
            <person name="Ma J."/>
        </authorList>
    </citation>
    <scope>NUCLEOTIDE SEQUENCE [LARGE SCALE GENOMIC DNA]</scope>
    <source>
        <strain evidence="3">CGMCC 4.7357</strain>
    </source>
</reference>
<accession>A0ABV9A2Z7</accession>
<evidence type="ECO:0000313" key="3">
    <source>
        <dbReference type="Proteomes" id="UP001595997"/>
    </source>
</evidence>
<protein>
    <recommendedName>
        <fullName evidence="4">SMI1/KNR4 family protein</fullName>
    </recommendedName>
</protein>
<name>A0ABV9A2Z7_9ACTN</name>
<gene>
    <name evidence="2" type="ORF">ACFPA8_02565</name>
</gene>
<evidence type="ECO:0000256" key="1">
    <source>
        <dbReference type="SAM" id="MobiDB-lite"/>
    </source>
</evidence>
<dbReference type="EMBL" id="JBHSFH010000003">
    <property type="protein sequence ID" value="MFC4493018.1"/>
    <property type="molecule type" value="Genomic_DNA"/>
</dbReference>
<keyword evidence="3" id="KW-1185">Reference proteome</keyword>
<sequence length="198" mass="21370">MVREHVRSIYTEAARTAFLDREAVRGAEDAELERLVGGQQIDSLPAAADSVLRLVGGAKGPWFLGERLVMADAEPAELKAEALGCYTRQNGTGLLDAPGMLVLTCHDGTRYEVVDGGDLALEDPAVWLLDDTGRLQRSSGSLSEWFTHAANRVVNLSKDVARRARQGRPTPPWARYFTISSGTRPAGGRPTSGADVRP</sequence>
<evidence type="ECO:0008006" key="4">
    <source>
        <dbReference type="Google" id="ProtNLM"/>
    </source>
</evidence>
<organism evidence="2 3">
    <name type="scientific">Streptomyces ovatisporus</name>
    <dbReference type="NCBI Taxonomy" id="1128682"/>
    <lineage>
        <taxon>Bacteria</taxon>
        <taxon>Bacillati</taxon>
        <taxon>Actinomycetota</taxon>
        <taxon>Actinomycetes</taxon>
        <taxon>Kitasatosporales</taxon>
        <taxon>Streptomycetaceae</taxon>
        <taxon>Streptomyces</taxon>
    </lineage>
</organism>
<feature type="region of interest" description="Disordered" evidence="1">
    <location>
        <begin position="178"/>
        <end position="198"/>
    </location>
</feature>
<proteinExistence type="predicted"/>
<comment type="caution">
    <text evidence="2">The sequence shown here is derived from an EMBL/GenBank/DDBJ whole genome shotgun (WGS) entry which is preliminary data.</text>
</comment>
<evidence type="ECO:0000313" key="2">
    <source>
        <dbReference type="EMBL" id="MFC4493018.1"/>
    </source>
</evidence>
<dbReference type="RefSeq" id="WP_386441573.1">
    <property type="nucleotide sequence ID" value="NZ_JBHSFH010000003.1"/>
</dbReference>
<dbReference type="Proteomes" id="UP001595997">
    <property type="component" value="Unassembled WGS sequence"/>
</dbReference>